<dbReference type="PROSITE" id="PS51860">
    <property type="entry name" value="REM_1"/>
    <property type="match status" value="2"/>
</dbReference>
<dbReference type="Pfam" id="PF02185">
    <property type="entry name" value="HR1"/>
    <property type="match status" value="2"/>
</dbReference>
<dbReference type="GO" id="GO:0031267">
    <property type="term" value="F:small GTPase binding"/>
    <property type="evidence" value="ECO:0007669"/>
    <property type="project" value="InterPro"/>
</dbReference>
<keyword evidence="2 3" id="KW-0175">Coiled coil</keyword>
<reference evidence="6" key="2">
    <citation type="submission" date="2025-08" db="UniProtKB">
        <authorList>
            <consortium name="Ensembl"/>
        </authorList>
    </citation>
    <scope>IDENTIFICATION</scope>
</reference>
<dbReference type="CDD" id="cd11630">
    <property type="entry name" value="HR1_PKN1_2"/>
    <property type="match status" value="1"/>
</dbReference>
<feature type="domain" description="REM-1" evidence="5">
    <location>
        <begin position="127"/>
        <end position="206"/>
    </location>
</feature>
<evidence type="ECO:0000259" key="5">
    <source>
        <dbReference type="PROSITE" id="PS51860"/>
    </source>
</evidence>
<dbReference type="GO" id="GO:0004674">
    <property type="term" value="F:protein serine/threonine kinase activity"/>
    <property type="evidence" value="ECO:0007669"/>
    <property type="project" value="InterPro"/>
</dbReference>
<feature type="domain" description="REM-1" evidence="5">
    <location>
        <begin position="37"/>
        <end position="112"/>
    </location>
</feature>
<sequence>MWSAPRVLLTPLTLLCPPQSEPRSWSLLEQLGLAGADLAAPGVQQQLELERERLRREIRKELKLKEGAENLRRATTDLGHSLGPVELLLRGSSRRLDLLHQQLQELHAHVVLPDPVATHGELGCLWGCGTPGRGSTAHCRVAGLEKQLAIELKVKQGAENMIQTYSNGSTKDRKLLLTAQQMLQDSKTKIDIIRMQLRRALQAGQLENQAAPDETQGESLASRQLSPHLALQGSASSSIMSPFLGQGGGSCDPL</sequence>
<evidence type="ECO:0000256" key="4">
    <source>
        <dbReference type="SAM" id="MobiDB-lite"/>
    </source>
</evidence>
<dbReference type="Proteomes" id="UP000694411">
    <property type="component" value="Chromosome 19"/>
</dbReference>
<reference evidence="6" key="1">
    <citation type="submission" date="2018-05" db="EMBL/GenBank/DDBJ databases">
        <title>Whole genome of Theropithecus gelada.</title>
        <authorList>
            <person name="Chiou K.L."/>
            <person name="Snyder-Mackler N."/>
        </authorList>
    </citation>
    <scope>NUCLEOTIDE SEQUENCE [LARGE SCALE GENOMIC DNA]</scope>
</reference>
<keyword evidence="7" id="KW-1185">Reference proteome</keyword>
<reference evidence="6" key="3">
    <citation type="submission" date="2025-09" db="UniProtKB">
        <authorList>
            <consortium name="Ensembl"/>
        </authorList>
    </citation>
    <scope>IDENTIFICATION</scope>
</reference>
<dbReference type="CDD" id="cd11622">
    <property type="entry name" value="HR1_PKN_1"/>
    <property type="match status" value="1"/>
</dbReference>
<dbReference type="SUPFAM" id="SSF46585">
    <property type="entry name" value="HR1 repeat"/>
    <property type="match status" value="2"/>
</dbReference>
<dbReference type="Ensembl" id="ENSTGET00000011050.1">
    <property type="protein sequence ID" value="ENSTGEP00000009141.1"/>
    <property type="gene ID" value="ENSTGEG00000007541.1"/>
</dbReference>
<dbReference type="FunFam" id="1.10.287.160:FF:000002">
    <property type="entry name" value="Putative serine/threonine-protein kinase N2"/>
    <property type="match status" value="1"/>
</dbReference>
<evidence type="ECO:0000256" key="2">
    <source>
        <dbReference type="PROSITE-ProRule" id="PRU01207"/>
    </source>
</evidence>
<dbReference type="AlphaFoldDB" id="A0A8D2ESW5"/>
<dbReference type="InterPro" id="IPR036274">
    <property type="entry name" value="HR1_rpt_sf"/>
</dbReference>
<protein>
    <recommendedName>
        <fullName evidence="5">REM-1 domain-containing protein</fullName>
    </recommendedName>
</protein>
<dbReference type="InterPro" id="IPR037317">
    <property type="entry name" value="PKN1_HR1_2"/>
</dbReference>
<organism evidence="6 7">
    <name type="scientific">Theropithecus gelada</name>
    <name type="common">Gelada baboon</name>
    <dbReference type="NCBI Taxonomy" id="9565"/>
    <lineage>
        <taxon>Eukaryota</taxon>
        <taxon>Metazoa</taxon>
        <taxon>Chordata</taxon>
        <taxon>Craniata</taxon>
        <taxon>Vertebrata</taxon>
        <taxon>Euteleostomi</taxon>
        <taxon>Mammalia</taxon>
        <taxon>Eutheria</taxon>
        <taxon>Euarchontoglires</taxon>
        <taxon>Primates</taxon>
        <taxon>Haplorrhini</taxon>
        <taxon>Catarrhini</taxon>
        <taxon>Cercopithecidae</taxon>
        <taxon>Cercopithecinae</taxon>
        <taxon>Theropithecus</taxon>
    </lineage>
</organism>
<keyword evidence="1" id="KW-0677">Repeat</keyword>
<feature type="region of interest" description="Disordered" evidence="4">
    <location>
        <begin position="208"/>
        <end position="227"/>
    </location>
</feature>
<dbReference type="SMART" id="SM00742">
    <property type="entry name" value="Hr1"/>
    <property type="match status" value="2"/>
</dbReference>
<dbReference type="InterPro" id="IPR037313">
    <property type="entry name" value="PKN_HR1_1"/>
</dbReference>
<dbReference type="Gene3D" id="1.10.287.160">
    <property type="entry name" value="HR1 repeat"/>
    <property type="match status" value="2"/>
</dbReference>
<evidence type="ECO:0000256" key="1">
    <source>
        <dbReference type="ARBA" id="ARBA00022737"/>
    </source>
</evidence>
<dbReference type="InterPro" id="IPR011072">
    <property type="entry name" value="HR1_rho-bd"/>
</dbReference>
<name>A0A8D2ESW5_THEGE</name>
<feature type="coiled-coil region" evidence="3">
    <location>
        <begin position="44"/>
        <end position="71"/>
    </location>
</feature>
<dbReference type="GO" id="GO:0007165">
    <property type="term" value="P:signal transduction"/>
    <property type="evidence" value="ECO:0007669"/>
    <property type="project" value="InterPro"/>
</dbReference>
<evidence type="ECO:0000313" key="7">
    <source>
        <dbReference type="Proteomes" id="UP000694411"/>
    </source>
</evidence>
<evidence type="ECO:0000313" key="6">
    <source>
        <dbReference type="Ensembl" id="ENSTGEP00000009141.1"/>
    </source>
</evidence>
<evidence type="ECO:0000256" key="3">
    <source>
        <dbReference type="SAM" id="Coils"/>
    </source>
</evidence>
<accession>A0A8D2ESW5</accession>
<proteinExistence type="predicted"/>
<dbReference type="FunFam" id="1.10.287.160:FF:000003">
    <property type="entry name" value="Putative serine/threonine-protein kinase N2"/>
    <property type="match status" value="1"/>
</dbReference>